<keyword evidence="2" id="KW-1185">Reference proteome</keyword>
<comment type="caution">
    <text evidence="1">The sequence shown here is derived from an EMBL/GenBank/DDBJ whole genome shotgun (WGS) entry which is preliminary data.</text>
</comment>
<gene>
    <name evidence="1" type="ORF">JIG36_48750</name>
</gene>
<evidence type="ECO:0000313" key="2">
    <source>
        <dbReference type="Proteomes" id="UP000632138"/>
    </source>
</evidence>
<dbReference type="EMBL" id="JAENHP010000035">
    <property type="protein sequence ID" value="MBM2623412.1"/>
    <property type="molecule type" value="Genomic_DNA"/>
</dbReference>
<proteinExistence type="predicted"/>
<evidence type="ECO:0000313" key="1">
    <source>
        <dbReference type="EMBL" id="MBM2623412.1"/>
    </source>
</evidence>
<dbReference type="Proteomes" id="UP000632138">
    <property type="component" value="Unassembled WGS sequence"/>
</dbReference>
<dbReference type="RefSeq" id="WP_203383763.1">
    <property type="nucleotide sequence ID" value="NZ_JAENHP010000035.1"/>
</dbReference>
<organism evidence="1 2">
    <name type="scientific">Paractinoplanes ovalisporus</name>
    <dbReference type="NCBI Taxonomy" id="2810368"/>
    <lineage>
        <taxon>Bacteria</taxon>
        <taxon>Bacillati</taxon>
        <taxon>Actinomycetota</taxon>
        <taxon>Actinomycetes</taxon>
        <taxon>Micromonosporales</taxon>
        <taxon>Micromonosporaceae</taxon>
        <taxon>Paractinoplanes</taxon>
    </lineage>
</organism>
<reference evidence="1 2" key="1">
    <citation type="submission" date="2021-01" db="EMBL/GenBank/DDBJ databases">
        <title>Actinoplanes sp. nov. LDG1-06 isolated from lichen.</title>
        <authorList>
            <person name="Saeng-In P."/>
            <person name="Phongsopitanun W."/>
            <person name="Kanchanasin P."/>
            <person name="Yuki M."/>
            <person name="Kudo T."/>
            <person name="Ohkuma M."/>
            <person name="Tanasupawat S."/>
        </authorList>
    </citation>
    <scope>NUCLEOTIDE SEQUENCE [LARGE SCALE GENOMIC DNA]</scope>
    <source>
        <strain evidence="1 2">LDG1-06</strain>
    </source>
</reference>
<protein>
    <submittedName>
        <fullName evidence="1">Uncharacterized protein</fullName>
    </submittedName>
</protein>
<name>A0ABS2AU77_9ACTN</name>
<sequence length="442" mass="48622">MNSSRTDGDTFACGNCGSPLDVHVELPAGVISFEHPAWKSTDHPPEPVPADSVEATYVCDFCTDPRILFVYHTERAVFAKVETVNGTVVRNYGTRWSACIECAVLVEPRDLQGLVDRITAHKRALSTEVIAHLAVMLDQVLASLVPGRALAVGGQWAIDPLPARTLPKIRDRLASLIGGETALPFGLSHPNVRRPLAASLAGTRLFWIDNDFTELTRNAAEVMPRMRYAPGDLPAAHGFVAWTRPVDAHRSCIAASWGTYGDAVQLVGYRSVGSGLPPARLQLLRTEVGWLIPVFAVALRPGQLVTAVHPAAALLTTWRLIRQRLAETATTRADTSIRKSYQRARRPEPTIQLVSIRGARTTSTSAQRAASGNSNNRDYRWWVAPHWRHQPHGPGRMLRDWIVVRPHLRGPQDKPIRTTTTVRVLGKLPPRPEITEQTTNAG</sequence>
<accession>A0ABS2AU77</accession>